<accession>A0A0R0HLX2</accession>
<feature type="transmembrane region" description="Helical" evidence="2">
    <location>
        <begin position="99"/>
        <end position="120"/>
    </location>
</feature>
<dbReference type="AlphaFoldDB" id="A0A0R0HLX2"/>
<keyword evidence="5" id="KW-1185">Reference proteome</keyword>
<evidence type="ECO:0000313" key="4">
    <source>
        <dbReference type="EnsemblPlants" id="KRH31450"/>
    </source>
</evidence>
<feature type="compositionally biased region" description="Polar residues" evidence="1">
    <location>
        <begin position="1"/>
        <end position="16"/>
    </location>
</feature>
<gene>
    <name evidence="3" type="ORF">GLYMA_11G248600</name>
</gene>
<proteinExistence type="predicted"/>
<dbReference type="PaxDb" id="3847-GLYMA11G37261.1"/>
<dbReference type="Pfam" id="PF12056">
    <property type="entry name" value="DUF3537"/>
    <property type="match status" value="1"/>
</dbReference>
<keyword evidence="2" id="KW-0472">Membrane</keyword>
<reference evidence="3 4" key="1">
    <citation type="journal article" date="2010" name="Nature">
        <title>Genome sequence of the palaeopolyploid soybean.</title>
        <authorList>
            <person name="Schmutz J."/>
            <person name="Cannon S.B."/>
            <person name="Schlueter J."/>
            <person name="Ma J."/>
            <person name="Mitros T."/>
            <person name="Nelson W."/>
            <person name="Hyten D.L."/>
            <person name="Song Q."/>
            <person name="Thelen J.J."/>
            <person name="Cheng J."/>
            <person name="Xu D."/>
            <person name="Hellsten U."/>
            <person name="May G.D."/>
            <person name="Yu Y."/>
            <person name="Sakurai T."/>
            <person name="Umezawa T."/>
            <person name="Bhattacharyya M.K."/>
            <person name="Sandhu D."/>
            <person name="Valliyodan B."/>
            <person name="Lindquist E."/>
            <person name="Peto M."/>
            <person name="Grant D."/>
            <person name="Shu S."/>
            <person name="Goodstein D."/>
            <person name="Barry K."/>
            <person name="Futrell-Griggs M."/>
            <person name="Abernathy B."/>
            <person name="Du J."/>
            <person name="Tian Z."/>
            <person name="Zhu L."/>
            <person name="Gill N."/>
            <person name="Joshi T."/>
            <person name="Libault M."/>
            <person name="Sethuraman A."/>
            <person name="Zhang X.-C."/>
            <person name="Shinozaki K."/>
            <person name="Nguyen H.T."/>
            <person name="Wing R.A."/>
            <person name="Cregan P."/>
            <person name="Specht J."/>
            <person name="Grimwood J."/>
            <person name="Rokhsar D."/>
            <person name="Stacey G."/>
            <person name="Shoemaker R.C."/>
            <person name="Jackson S.A."/>
        </authorList>
    </citation>
    <scope>NUCLEOTIDE SEQUENCE [LARGE SCALE GENOMIC DNA]</scope>
    <source>
        <strain evidence="4">cv. Williams 82</strain>
        <tissue evidence="3">Callus</tissue>
    </source>
</reference>
<dbReference type="Proteomes" id="UP000008827">
    <property type="component" value="Chromosome 11"/>
</dbReference>
<dbReference type="EMBL" id="CM000844">
    <property type="protein sequence ID" value="KRH31450.1"/>
    <property type="molecule type" value="Genomic_DNA"/>
</dbReference>
<evidence type="ECO:0000313" key="3">
    <source>
        <dbReference type="EMBL" id="KRH31450.1"/>
    </source>
</evidence>
<organism evidence="3">
    <name type="scientific">Glycine max</name>
    <name type="common">Soybean</name>
    <name type="synonym">Glycine hispida</name>
    <dbReference type="NCBI Taxonomy" id="3847"/>
    <lineage>
        <taxon>Eukaryota</taxon>
        <taxon>Viridiplantae</taxon>
        <taxon>Streptophyta</taxon>
        <taxon>Embryophyta</taxon>
        <taxon>Tracheophyta</taxon>
        <taxon>Spermatophyta</taxon>
        <taxon>Magnoliopsida</taxon>
        <taxon>eudicotyledons</taxon>
        <taxon>Gunneridae</taxon>
        <taxon>Pentapetalae</taxon>
        <taxon>rosids</taxon>
        <taxon>fabids</taxon>
        <taxon>Fabales</taxon>
        <taxon>Fabaceae</taxon>
        <taxon>Papilionoideae</taxon>
        <taxon>50 kb inversion clade</taxon>
        <taxon>NPAAA clade</taxon>
        <taxon>indigoferoid/millettioid clade</taxon>
        <taxon>Phaseoleae</taxon>
        <taxon>Glycine</taxon>
        <taxon>Glycine subgen. Soja</taxon>
    </lineage>
</organism>
<name>A0A0R0HLX2_SOYBN</name>
<feature type="transmembrane region" description="Helical" evidence="2">
    <location>
        <begin position="244"/>
        <end position="267"/>
    </location>
</feature>
<feature type="compositionally biased region" description="Low complexity" evidence="1">
    <location>
        <begin position="17"/>
        <end position="32"/>
    </location>
</feature>
<feature type="transmembrane region" description="Helical" evidence="2">
    <location>
        <begin position="62"/>
        <end position="87"/>
    </location>
</feature>
<keyword evidence="2" id="KW-0812">Transmembrane</keyword>
<dbReference type="Gramene" id="KRH31450">
    <property type="protein sequence ID" value="KRH31450"/>
    <property type="gene ID" value="GLYMA_11G248600"/>
</dbReference>
<feature type="transmembrane region" description="Helical" evidence="2">
    <location>
        <begin position="173"/>
        <end position="206"/>
    </location>
</feature>
<keyword evidence="2" id="KW-1133">Transmembrane helix</keyword>
<dbReference type="EnsemblPlants" id="KRH31450">
    <property type="protein sequence ID" value="KRH31450"/>
    <property type="gene ID" value="GLYMA_11G248600"/>
</dbReference>
<evidence type="ECO:0000313" key="5">
    <source>
        <dbReference type="Proteomes" id="UP000008827"/>
    </source>
</evidence>
<dbReference type="InterPro" id="IPR021924">
    <property type="entry name" value="DUF3537"/>
</dbReference>
<feature type="transmembrane region" description="Helical" evidence="2">
    <location>
        <begin position="279"/>
        <end position="297"/>
    </location>
</feature>
<dbReference type="PANTHER" id="PTHR31963">
    <property type="entry name" value="RAS GUANINE NUCLEOTIDE EXCHANGE FACTOR K"/>
    <property type="match status" value="1"/>
</dbReference>
<evidence type="ECO:0000256" key="2">
    <source>
        <dbReference type="SAM" id="Phobius"/>
    </source>
</evidence>
<sequence length="514" mass="58074">MSIQTEQPLPTHTPFLNSNSNQSHQHQPQENNNDYETQTPLDDVLASLEVLLTLLSFNQSSLLSFTVSWTTFAVVGVVAPLLALQVYDTDKNQIKGFEIGIVAFQTCLAAVSLICLSHNLQKYGLNRFLLVDHHAAHMPCFHHDFGIYTVNHSTAREITHLAFVEHGSLWPSIAVLLALIVSWTYVSAISLSACVLFHLVCSLQLVHFDDYRKLLQREYDALVFMEEHIRLRFQLSKISHRFRIYLLLQFLVVTASQFVTLLPVSGFGGALTFISGGDFAVFTLVKVVGIIIVLHAATKISLRAQGIVSLASRWHALVTCTSDPSKLRYCASTGSLEAAKHLNSIFLDYSESDLDSSDYIVVPSNTQLASYMSSHHKRQAFVMYLQTNAGGISIFGWTVDRSLVNTNQGPLGLPGYYDKLSCCFLHFHYCFLHFPLHHRKSIPKWTFHNAMGTVGIQEVLPNKLIERAHKFYSSSSLPSYYQIGYKPWQFLKTRVMNNKYMKIHHAREQPLVLH</sequence>
<feature type="region of interest" description="Disordered" evidence="1">
    <location>
        <begin position="1"/>
        <end position="37"/>
    </location>
</feature>
<protein>
    <submittedName>
        <fullName evidence="3 4">Uncharacterized protein</fullName>
    </submittedName>
</protein>
<dbReference type="PANTHER" id="PTHR31963:SF2">
    <property type="entry name" value="ZINC FINGER CONSTANS-LIKE PROTEIN (DUF3537)"/>
    <property type="match status" value="1"/>
</dbReference>
<evidence type="ECO:0000256" key="1">
    <source>
        <dbReference type="SAM" id="MobiDB-lite"/>
    </source>
</evidence>
<dbReference type="InParanoid" id="A0A0R0HLX2"/>
<dbReference type="OMA" id="HGHMGKF"/>
<reference evidence="3" key="3">
    <citation type="submission" date="2018-07" db="EMBL/GenBank/DDBJ databases">
        <title>WGS assembly of Glycine max.</title>
        <authorList>
            <person name="Schmutz J."/>
            <person name="Cannon S."/>
            <person name="Schlueter J."/>
            <person name="Ma J."/>
            <person name="Mitros T."/>
            <person name="Nelson W."/>
            <person name="Hyten D."/>
            <person name="Song Q."/>
            <person name="Thelen J."/>
            <person name="Cheng J."/>
            <person name="Xu D."/>
            <person name="Hellsten U."/>
            <person name="May G."/>
            <person name="Yu Y."/>
            <person name="Sakurai T."/>
            <person name="Umezawa T."/>
            <person name="Bhattacharyya M."/>
            <person name="Sandhu D."/>
            <person name="Valliyodan B."/>
            <person name="Lindquist E."/>
            <person name="Peto M."/>
            <person name="Grant D."/>
            <person name="Shu S."/>
            <person name="Goodstein D."/>
            <person name="Barry K."/>
            <person name="Futrell-Griggs M."/>
            <person name="Abernathy B."/>
            <person name="Du J."/>
            <person name="Tian Z."/>
            <person name="Zhu L."/>
            <person name="Gill N."/>
            <person name="Joshi T."/>
            <person name="Libault M."/>
            <person name="Sethuraman A."/>
            <person name="Zhang X."/>
            <person name="Shinozaki K."/>
            <person name="Nguyen H."/>
            <person name="Wing R."/>
            <person name="Cregan P."/>
            <person name="Specht J."/>
            <person name="Grimwood J."/>
            <person name="Rokhsar D."/>
            <person name="Stacey G."/>
            <person name="Shoemaker R."/>
            <person name="Jackson S."/>
        </authorList>
    </citation>
    <scope>NUCLEOTIDE SEQUENCE</scope>
    <source>
        <tissue evidence="3">Callus</tissue>
    </source>
</reference>
<reference evidence="4" key="2">
    <citation type="submission" date="2018-02" db="UniProtKB">
        <authorList>
            <consortium name="EnsemblPlants"/>
        </authorList>
    </citation>
    <scope>IDENTIFICATION</scope>
    <source>
        <strain evidence="4">Williams 82</strain>
    </source>
</reference>